<dbReference type="GO" id="GO:0030424">
    <property type="term" value="C:axon"/>
    <property type="evidence" value="ECO:0007669"/>
    <property type="project" value="TreeGrafter"/>
</dbReference>
<dbReference type="EMBL" id="PZQS01000009">
    <property type="protein sequence ID" value="PVD24874.1"/>
    <property type="molecule type" value="Genomic_DNA"/>
</dbReference>
<evidence type="ECO:0000259" key="7">
    <source>
        <dbReference type="PROSITE" id="PS50835"/>
    </source>
</evidence>
<dbReference type="PANTHER" id="PTHR44170">
    <property type="entry name" value="PROTEIN SIDEKICK"/>
    <property type="match status" value="1"/>
</dbReference>
<dbReference type="OrthoDB" id="3666223at2759"/>
<dbReference type="PROSITE" id="PS50853">
    <property type="entry name" value="FN3"/>
    <property type="match status" value="3"/>
</dbReference>
<dbReference type="InterPro" id="IPR036179">
    <property type="entry name" value="Ig-like_dom_sf"/>
</dbReference>
<keyword evidence="5" id="KW-0812">Transmembrane</keyword>
<sequence length="1280" mass="141256">MQKEEEEEEEEEKGSPSTLPELILFPTGPPPHPRPKTSNCPTDWLKNGNNCLKFVGYPRLQLNGATAFCRGLSATLVSINDPQEHTFITGWLEKNDGRRDTWLTSGIVSNGVRWLGDGTGPVSFNYWLPSYVSVPKLEGDSVNYAFSGIEYGWGIADTGKNSSFICEIPLSEVYKIGGEARDFDYGLDVEDPYLAPRGPKFIFEPVETTILSLATTAAYFDCQASGSPEPEYTWLRGDGANMNVLKTGPGTRFALTGGRLTIDFPIMSDEGVYQCKAYNQFGSILSRRVSLSFGTIGEFSNIPTSDITGELYNGAVINCPRITAKPAISYQWYKNSIQSFIRSEVQAHTFISNNGKLYFSELASSDSGTYYCIVSLTTEGGRGNYIGSSQDVSRTSLGFSLVVKSGGNSQFQPVIQDDFINVYPGNPKQGQTIQMECFAYGTGPLVYQWFRVGKDMPATATFSSTRRVLTITNVQLEDSGQYKCRVDSRTTHLSDEKTYVLNIQAEPYFSYPLDDQHVDVGGRLTWHCEARGKPTPTYLWYKNSQLLLSSSGVTVNGNSLTIEVLQKERDDGMYQCAAKNLYGVAFSSAQIRVLEFAPTFAKHPVAASLSAAVGGNVTIICNPESAPAPTYQWYRNDIDLQLQQGGSANNRLQLFLNGNLLITDVNLGDQGKYTCKATNSKGTAQSSGILRVFESVVISQRPQSVTVEVNSTATLTCSSSSPNNVDVVYAWYFGDHLIDFSIDIEFRMGSGATSGNLYIIGAQFKHEGLYTCQVTSGTTAVSSSAYLTVRGPPGEPAGVFQGDNLGLDYQVVAPSDRVVQLYWSDGDSHGSSILAYTVEFRTNFDQRWRTHPQADRVSIANVQSIEYPDKRTIFLHNLKPGAGHEFRVSAINAFGIGAPSLPTAMIQVPGIPPNVAPSGISGGGGSVGDLSVIWQPMAPEDHSGPGLRYVVHWREKQASVESDTRWNQKSTSPDEACFQKTDTEKGLISLCRFVVLVGREFFYKPYEVRVQAANDYGLGVISDIVTIMSAEEMPSGTPRNVMSVSYNATALMVYWTPVPNTREYMKGKLLGYRINYWMRDNETEDQARYNFIRIPWGMDNIDHGLIIGLFPRDWYIVNVQTYNSAGFGPKSEDYPQQTTNSAPALYPTEVYVYSIEGTGLQVNFRGISTNVAEEPLMGYKVQYWPSGENIRKAQEMDIGRSNQALLTNVSESVLYELRIFGYSRGGQGKRSSPTVYFTVGEGQLIYNPETTEVMAGNIMLKASAYTLVMGLLCFLMYMHH</sequence>
<dbReference type="Pfam" id="PF13895">
    <property type="entry name" value="Ig_2"/>
    <property type="match status" value="1"/>
</dbReference>
<keyword evidence="1" id="KW-0677">Repeat</keyword>
<comment type="caution">
    <text evidence="9">The sequence shown here is derived from an EMBL/GenBank/DDBJ whole genome shotgun (WGS) entry which is preliminary data.</text>
</comment>
<dbReference type="InterPro" id="IPR003961">
    <property type="entry name" value="FN3_dom"/>
</dbReference>
<gene>
    <name evidence="9" type="ORF">C0Q70_15363</name>
</gene>
<name>A0A2T7NUP7_POMCA</name>
<keyword evidence="3" id="KW-0393">Immunoglobulin domain</keyword>
<dbReference type="CDD" id="cd00037">
    <property type="entry name" value="CLECT"/>
    <property type="match status" value="1"/>
</dbReference>
<dbReference type="SUPFAM" id="SSF49265">
    <property type="entry name" value="Fibronectin type III"/>
    <property type="match status" value="2"/>
</dbReference>
<dbReference type="InterPro" id="IPR016186">
    <property type="entry name" value="C-type_lectin-like/link_sf"/>
</dbReference>
<dbReference type="SUPFAM" id="SSF48726">
    <property type="entry name" value="Immunoglobulin"/>
    <property type="match status" value="6"/>
</dbReference>
<dbReference type="Pfam" id="PF13927">
    <property type="entry name" value="Ig_3"/>
    <property type="match status" value="5"/>
</dbReference>
<proteinExistence type="predicted"/>
<dbReference type="SUPFAM" id="SSF56436">
    <property type="entry name" value="C-type lectin-like"/>
    <property type="match status" value="1"/>
</dbReference>
<protein>
    <recommendedName>
        <fullName evidence="11">Contactin</fullName>
    </recommendedName>
</protein>
<feature type="domain" description="Ig-like" evidence="7">
    <location>
        <begin position="199"/>
        <end position="292"/>
    </location>
</feature>
<feature type="domain" description="Ig-like" evidence="7">
    <location>
        <begin position="413"/>
        <end position="494"/>
    </location>
</feature>
<feature type="domain" description="Fibronectin type-III" evidence="8">
    <location>
        <begin position="1146"/>
        <end position="1242"/>
    </location>
</feature>
<feature type="domain" description="Ig-like" evidence="7">
    <location>
        <begin position="694"/>
        <end position="788"/>
    </location>
</feature>
<evidence type="ECO:0000256" key="5">
    <source>
        <dbReference type="SAM" id="Phobius"/>
    </source>
</evidence>
<feature type="domain" description="Fibronectin type-III" evidence="8">
    <location>
        <begin position="805"/>
        <end position="911"/>
    </location>
</feature>
<dbReference type="InterPro" id="IPR007110">
    <property type="entry name" value="Ig-like_dom"/>
</dbReference>
<dbReference type="Gene3D" id="2.60.40.10">
    <property type="entry name" value="Immunoglobulins"/>
    <property type="match status" value="10"/>
</dbReference>
<dbReference type="SMART" id="SM00034">
    <property type="entry name" value="CLECT"/>
    <property type="match status" value="1"/>
</dbReference>
<feature type="compositionally biased region" description="Acidic residues" evidence="4">
    <location>
        <begin position="1"/>
        <end position="12"/>
    </location>
</feature>
<evidence type="ECO:0000259" key="6">
    <source>
        <dbReference type="PROSITE" id="PS50041"/>
    </source>
</evidence>
<dbReference type="SMART" id="SM00408">
    <property type="entry name" value="IGc2"/>
    <property type="match status" value="6"/>
</dbReference>
<feature type="domain" description="C-type lectin" evidence="6">
    <location>
        <begin position="47"/>
        <end position="167"/>
    </location>
</feature>
<evidence type="ECO:0000256" key="3">
    <source>
        <dbReference type="ARBA" id="ARBA00023319"/>
    </source>
</evidence>
<dbReference type="InterPro" id="IPR003598">
    <property type="entry name" value="Ig_sub2"/>
</dbReference>
<evidence type="ECO:0000256" key="4">
    <source>
        <dbReference type="SAM" id="MobiDB-lite"/>
    </source>
</evidence>
<dbReference type="Gene3D" id="3.10.100.10">
    <property type="entry name" value="Mannose-Binding Protein A, subunit A"/>
    <property type="match status" value="1"/>
</dbReference>
<dbReference type="AlphaFoldDB" id="A0A2T7NUP7"/>
<feature type="domain" description="Ig-like" evidence="7">
    <location>
        <begin position="598"/>
        <end position="691"/>
    </location>
</feature>
<dbReference type="GO" id="GO:0007411">
    <property type="term" value="P:axon guidance"/>
    <property type="evidence" value="ECO:0007669"/>
    <property type="project" value="TreeGrafter"/>
</dbReference>
<feature type="domain" description="Fibronectin type-III" evidence="8">
    <location>
        <begin position="1037"/>
        <end position="1141"/>
    </location>
</feature>
<organism evidence="9 10">
    <name type="scientific">Pomacea canaliculata</name>
    <name type="common">Golden apple snail</name>
    <dbReference type="NCBI Taxonomy" id="400727"/>
    <lineage>
        <taxon>Eukaryota</taxon>
        <taxon>Metazoa</taxon>
        <taxon>Spiralia</taxon>
        <taxon>Lophotrochozoa</taxon>
        <taxon>Mollusca</taxon>
        <taxon>Gastropoda</taxon>
        <taxon>Caenogastropoda</taxon>
        <taxon>Architaenioglossa</taxon>
        <taxon>Ampullarioidea</taxon>
        <taxon>Ampullariidae</taxon>
        <taxon>Pomacea</taxon>
    </lineage>
</organism>
<keyword evidence="10" id="KW-1185">Reference proteome</keyword>
<dbReference type="InterPro" id="IPR036116">
    <property type="entry name" value="FN3_sf"/>
</dbReference>
<evidence type="ECO:0000313" key="10">
    <source>
        <dbReference type="Proteomes" id="UP000245119"/>
    </source>
</evidence>
<dbReference type="CDD" id="cd00063">
    <property type="entry name" value="FN3"/>
    <property type="match status" value="4"/>
</dbReference>
<keyword evidence="2" id="KW-1015">Disulfide bond</keyword>
<dbReference type="PROSITE" id="PS50835">
    <property type="entry name" value="IG_LIKE"/>
    <property type="match status" value="6"/>
</dbReference>
<keyword evidence="5" id="KW-0472">Membrane</keyword>
<feature type="domain" description="Ig-like" evidence="7">
    <location>
        <begin position="303"/>
        <end position="393"/>
    </location>
</feature>
<dbReference type="FunFam" id="2.60.40.10:FF:000032">
    <property type="entry name" value="palladin isoform X1"/>
    <property type="match status" value="1"/>
</dbReference>
<dbReference type="PROSITE" id="PS50041">
    <property type="entry name" value="C_TYPE_LECTIN_2"/>
    <property type="match status" value="1"/>
</dbReference>
<feature type="domain" description="Ig-like" evidence="7">
    <location>
        <begin position="507"/>
        <end position="592"/>
    </location>
</feature>
<evidence type="ECO:0008006" key="11">
    <source>
        <dbReference type="Google" id="ProtNLM"/>
    </source>
</evidence>
<feature type="transmembrane region" description="Helical" evidence="5">
    <location>
        <begin position="1258"/>
        <end position="1278"/>
    </location>
</feature>
<dbReference type="InterPro" id="IPR016187">
    <property type="entry name" value="CTDL_fold"/>
</dbReference>
<dbReference type="SMART" id="SM00409">
    <property type="entry name" value="IG"/>
    <property type="match status" value="6"/>
</dbReference>
<evidence type="ECO:0000256" key="1">
    <source>
        <dbReference type="ARBA" id="ARBA00022737"/>
    </source>
</evidence>
<dbReference type="GO" id="GO:0098609">
    <property type="term" value="P:cell-cell adhesion"/>
    <property type="evidence" value="ECO:0007669"/>
    <property type="project" value="TreeGrafter"/>
</dbReference>
<accession>A0A2T7NUP7</accession>
<dbReference type="Proteomes" id="UP000245119">
    <property type="component" value="Linkage Group LG9"/>
</dbReference>
<reference evidence="9 10" key="1">
    <citation type="submission" date="2018-04" db="EMBL/GenBank/DDBJ databases">
        <title>The genome of golden apple snail Pomacea canaliculata provides insight into stress tolerance and invasive adaptation.</title>
        <authorList>
            <person name="Liu C."/>
            <person name="Liu B."/>
            <person name="Ren Y."/>
            <person name="Zhang Y."/>
            <person name="Wang H."/>
            <person name="Li S."/>
            <person name="Jiang F."/>
            <person name="Yin L."/>
            <person name="Zhang G."/>
            <person name="Qian W."/>
            <person name="Fan W."/>
        </authorList>
    </citation>
    <scope>NUCLEOTIDE SEQUENCE [LARGE SCALE GENOMIC DNA]</scope>
    <source>
        <strain evidence="9">SZHN2017</strain>
        <tissue evidence="9">Muscle</tissue>
    </source>
</reference>
<evidence type="ECO:0000256" key="2">
    <source>
        <dbReference type="ARBA" id="ARBA00023157"/>
    </source>
</evidence>
<dbReference type="PANTHER" id="PTHR44170:SF6">
    <property type="entry name" value="CONTACTIN"/>
    <property type="match status" value="1"/>
</dbReference>
<dbReference type="InterPro" id="IPR003599">
    <property type="entry name" value="Ig_sub"/>
</dbReference>
<dbReference type="GO" id="GO:0005886">
    <property type="term" value="C:plasma membrane"/>
    <property type="evidence" value="ECO:0007669"/>
    <property type="project" value="TreeGrafter"/>
</dbReference>
<evidence type="ECO:0000313" key="9">
    <source>
        <dbReference type="EMBL" id="PVD24874.1"/>
    </source>
</evidence>
<dbReference type="FunFam" id="2.60.40.10:FF:000028">
    <property type="entry name" value="Neuronal cell adhesion molecule"/>
    <property type="match status" value="1"/>
</dbReference>
<keyword evidence="5" id="KW-1133">Transmembrane helix</keyword>
<dbReference type="InterPro" id="IPR001304">
    <property type="entry name" value="C-type_lectin-like"/>
</dbReference>
<dbReference type="Pfam" id="PF00041">
    <property type="entry name" value="fn3"/>
    <property type="match status" value="2"/>
</dbReference>
<dbReference type="InterPro" id="IPR013783">
    <property type="entry name" value="Ig-like_fold"/>
</dbReference>
<dbReference type="STRING" id="400727.A0A2T7NUP7"/>
<feature type="region of interest" description="Disordered" evidence="4">
    <location>
        <begin position="1"/>
        <end position="38"/>
    </location>
</feature>
<dbReference type="SMART" id="SM00060">
    <property type="entry name" value="FN3"/>
    <property type="match status" value="4"/>
</dbReference>
<evidence type="ECO:0000259" key="8">
    <source>
        <dbReference type="PROSITE" id="PS50853"/>
    </source>
</evidence>